<evidence type="ECO:0000313" key="8">
    <source>
        <dbReference type="EMBL" id="MWT21257.1"/>
    </source>
</evidence>
<feature type="domain" description="Radical SAM core" evidence="6">
    <location>
        <begin position="86"/>
        <end position="306"/>
    </location>
</feature>
<evidence type="ECO:0000313" key="9">
    <source>
        <dbReference type="Proteomes" id="UP000436482"/>
    </source>
</evidence>
<evidence type="ECO:0000256" key="2">
    <source>
        <dbReference type="ARBA" id="ARBA00022691"/>
    </source>
</evidence>
<dbReference type="GO" id="GO:0051536">
    <property type="term" value="F:iron-sulfur cluster binding"/>
    <property type="evidence" value="ECO:0007669"/>
    <property type="project" value="UniProtKB-KW"/>
</dbReference>
<comment type="caution">
    <text evidence="7">The sequence shown here is derived from an EMBL/GenBank/DDBJ whole genome shotgun (WGS) entry which is preliminary data.</text>
</comment>
<dbReference type="GO" id="GO:0046872">
    <property type="term" value="F:metal ion binding"/>
    <property type="evidence" value="ECO:0007669"/>
    <property type="project" value="UniProtKB-KW"/>
</dbReference>
<reference evidence="9 10" key="1">
    <citation type="submission" date="2019-12" db="EMBL/GenBank/DDBJ databases">
        <title>Enteriobacteria Tanzani isolates_8377-8380.</title>
        <authorList>
            <person name="Subbiah M."/>
            <person name="Call D."/>
        </authorList>
    </citation>
    <scope>NUCLEOTIDE SEQUENCE [LARGE SCALE GENOMIC DNA]</scope>
    <source>
        <strain evidence="8 10">8378wH8</strain>
        <strain evidence="7 9">8379wE6</strain>
    </source>
</reference>
<evidence type="ECO:0000256" key="4">
    <source>
        <dbReference type="ARBA" id="ARBA00023004"/>
    </source>
</evidence>
<comment type="cofactor">
    <cofactor evidence="1">
        <name>[4Fe-4S] cluster</name>
        <dbReference type="ChEBI" id="CHEBI:49883"/>
    </cofactor>
</comment>
<sequence>MNIINSTTFPCINDPDFAQYAQRYIEIEQKTLHAIAQYGLPFESSSENSDNALALKHQLRARGARFSNNDKSIHINWISDACVACRTGEGSYTAFISLKCHRQCYFCFNPNQQDYDYYQHHLREAATEIEQIAASGEPLQFAALTGGEPLLHKAEATGFFKRLQHHFPDIHARLYTAGDPLDEKTAQQLQQAGLKEIRFSIKIDDPAEKQARILRRIRLAKKYIPTVMVEMPVIPGSGEQMKALLCELDALGVDGINLLEFCFPLANAAAFRERGFTLKYPPYQVYYNYWYAGGLAIAGSETLALELMLFALENALKLGVHYCSLENKHTGQVFQQNHLSPVDKTYYFSPRDAFFKCAKVFGSAITAVEALLAQHHIPVRHSQQHHYIQFHPSAISLLGALPVEVCLSLNVIEHLSETERDVKEVQLQHVTPSTFSLADI</sequence>
<dbReference type="Proteomes" id="UP000436482">
    <property type="component" value="Unassembled WGS sequence"/>
</dbReference>
<dbReference type="AlphaFoldDB" id="A0A6N8ND15"/>
<dbReference type="SFLD" id="SFLDS00029">
    <property type="entry name" value="Radical_SAM"/>
    <property type="match status" value="1"/>
</dbReference>
<dbReference type="PROSITE" id="PS51918">
    <property type="entry name" value="RADICAL_SAM"/>
    <property type="match status" value="1"/>
</dbReference>
<dbReference type="Proteomes" id="UP000462410">
    <property type="component" value="Unassembled WGS sequence"/>
</dbReference>
<accession>A0A6N8ND15</accession>
<organism evidence="7 9">
    <name type="scientific">Escherichia coli</name>
    <dbReference type="NCBI Taxonomy" id="562"/>
    <lineage>
        <taxon>Bacteria</taxon>
        <taxon>Pseudomonadati</taxon>
        <taxon>Pseudomonadota</taxon>
        <taxon>Gammaproteobacteria</taxon>
        <taxon>Enterobacterales</taxon>
        <taxon>Enterobacteriaceae</taxon>
        <taxon>Escherichia</taxon>
    </lineage>
</organism>
<dbReference type="EMBL" id="WTRC01000113">
    <property type="protein sequence ID" value="MWT21257.1"/>
    <property type="molecule type" value="Genomic_DNA"/>
</dbReference>
<keyword evidence="5" id="KW-0411">Iron-sulfur</keyword>
<evidence type="ECO:0000313" key="7">
    <source>
        <dbReference type="EMBL" id="MWR88829.1"/>
    </source>
</evidence>
<dbReference type="PANTHER" id="PTHR43288">
    <property type="entry name" value="BIOTIN SYNTHASE-RELATED PROTEIN, RADICAL SAM SUPERFAMILY"/>
    <property type="match status" value="1"/>
</dbReference>
<dbReference type="InterPro" id="IPR013785">
    <property type="entry name" value="Aldolase_TIM"/>
</dbReference>
<dbReference type="GO" id="GO:0003824">
    <property type="term" value="F:catalytic activity"/>
    <property type="evidence" value="ECO:0007669"/>
    <property type="project" value="InterPro"/>
</dbReference>
<gene>
    <name evidence="8" type="ORF">GP965_09980</name>
    <name evidence="7" type="ORF">GP979_11025</name>
</gene>
<evidence type="ECO:0000256" key="1">
    <source>
        <dbReference type="ARBA" id="ARBA00001966"/>
    </source>
</evidence>
<dbReference type="InterPro" id="IPR007197">
    <property type="entry name" value="rSAM"/>
</dbReference>
<keyword evidence="4" id="KW-0408">Iron</keyword>
<evidence type="ECO:0000256" key="3">
    <source>
        <dbReference type="ARBA" id="ARBA00022723"/>
    </source>
</evidence>
<keyword evidence="3" id="KW-0479">Metal-binding</keyword>
<protein>
    <submittedName>
        <fullName evidence="7">Radical SAM protein</fullName>
    </submittedName>
</protein>
<dbReference type="Pfam" id="PF04055">
    <property type="entry name" value="Radical_SAM"/>
    <property type="match status" value="1"/>
</dbReference>
<evidence type="ECO:0000256" key="5">
    <source>
        <dbReference type="ARBA" id="ARBA00023014"/>
    </source>
</evidence>
<dbReference type="InterPro" id="IPR058240">
    <property type="entry name" value="rSAM_sf"/>
</dbReference>
<dbReference type="SUPFAM" id="SSF102114">
    <property type="entry name" value="Radical SAM enzymes"/>
    <property type="match status" value="1"/>
</dbReference>
<dbReference type="Gene3D" id="3.20.20.70">
    <property type="entry name" value="Aldolase class I"/>
    <property type="match status" value="1"/>
</dbReference>
<dbReference type="RefSeq" id="WP_032238586.1">
    <property type="nucleotide sequence ID" value="NZ_CP081698.1"/>
</dbReference>
<proteinExistence type="predicted"/>
<name>A0A6N8ND15_ECOLX</name>
<evidence type="ECO:0000259" key="6">
    <source>
        <dbReference type="PROSITE" id="PS51918"/>
    </source>
</evidence>
<dbReference type="CDD" id="cd01335">
    <property type="entry name" value="Radical_SAM"/>
    <property type="match status" value="1"/>
</dbReference>
<dbReference type="EMBL" id="WTQQ01000124">
    <property type="protein sequence ID" value="MWR88829.1"/>
    <property type="molecule type" value="Genomic_DNA"/>
</dbReference>
<keyword evidence="2" id="KW-0949">S-adenosyl-L-methionine</keyword>
<evidence type="ECO:0000313" key="10">
    <source>
        <dbReference type="Proteomes" id="UP000462410"/>
    </source>
</evidence>
<dbReference type="PANTHER" id="PTHR43288:SF1">
    <property type="entry name" value="GLYCYL-RADICAL ENZYME ACTIVATING ENZYME MJ0021-RELATED"/>
    <property type="match status" value="1"/>
</dbReference>